<dbReference type="STRING" id="29343.CCDG5_0126"/>
<evidence type="ECO:0000259" key="1">
    <source>
        <dbReference type="Pfam" id="PF09860"/>
    </source>
</evidence>
<dbReference type="EMBL" id="LM995447">
    <property type="protein sequence ID" value="CDZ23270.1"/>
    <property type="molecule type" value="Genomic_DNA"/>
</dbReference>
<evidence type="ECO:0000313" key="3">
    <source>
        <dbReference type="Proteomes" id="UP000032431"/>
    </source>
</evidence>
<feature type="domain" description="DUF2087" evidence="1">
    <location>
        <begin position="2"/>
        <end position="63"/>
    </location>
</feature>
<dbReference type="AlphaFoldDB" id="A0A078KQ29"/>
<name>A0A078KQ29_9FIRM</name>
<sequence>MSKYPAKAKKKIIVLQKIADHVYTEKEINAILKSIYEFDYATLRRELIDYGFMKRSNDCTKYWKE</sequence>
<organism evidence="2 3">
    <name type="scientific">[Clostridium] cellulosi</name>
    <dbReference type="NCBI Taxonomy" id="29343"/>
    <lineage>
        <taxon>Bacteria</taxon>
        <taxon>Bacillati</taxon>
        <taxon>Bacillota</taxon>
        <taxon>Clostridia</taxon>
        <taxon>Eubacteriales</taxon>
        <taxon>Oscillospiraceae</taxon>
        <taxon>Oscillospiraceae incertae sedis</taxon>
    </lineage>
</organism>
<dbReference type="OrthoDB" id="9789954at2"/>
<accession>A0A078KQ29</accession>
<dbReference type="Proteomes" id="UP000032431">
    <property type="component" value="Chromosome I"/>
</dbReference>
<reference evidence="3" key="1">
    <citation type="submission" date="2014-07" db="EMBL/GenBank/DDBJ databases">
        <authorList>
            <person name="Wibberg D."/>
        </authorList>
    </citation>
    <scope>NUCLEOTIDE SEQUENCE [LARGE SCALE GENOMIC DNA]</scope>
    <source>
        <strain evidence="3">DG5</strain>
    </source>
</reference>
<dbReference type="HOGENOM" id="CLU_146519_1_1_9"/>
<dbReference type="Pfam" id="PF09860">
    <property type="entry name" value="DUF2087"/>
    <property type="match status" value="1"/>
</dbReference>
<dbReference type="InterPro" id="IPR018656">
    <property type="entry name" value="DUF2087"/>
</dbReference>
<gene>
    <name evidence="2" type="ORF">CCDG5_0126</name>
</gene>
<dbReference type="KEGG" id="ccel:CCDG5_0126"/>
<keyword evidence="3" id="KW-1185">Reference proteome</keyword>
<evidence type="ECO:0000313" key="2">
    <source>
        <dbReference type="EMBL" id="CDZ23270.1"/>
    </source>
</evidence>
<protein>
    <recommendedName>
        <fullName evidence="1">DUF2087 domain-containing protein</fullName>
    </recommendedName>
</protein>
<dbReference type="PATRIC" id="fig|29343.3.peg.129"/>
<proteinExistence type="predicted"/>